<name>A0A8J4TNV0_9TREM</name>
<accession>A0A8J4TNV0</accession>
<feature type="region of interest" description="Disordered" evidence="1">
    <location>
        <begin position="742"/>
        <end position="764"/>
    </location>
</feature>
<dbReference type="EMBL" id="LUCH01001376">
    <property type="protein sequence ID" value="KAF5403184.1"/>
    <property type="molecule type" value="Genomic_DNA"/>
</dbReference>
<feature type="compositionally biased region" description="Polar residues" evidence="1">
    <location>
        <begin position="822"/>
        <end position="840"/>
    </location>
</feature>
<dbReference type="AlphaFoldDB" id="A0A8J4TNV0"/>
<dbReference type="Proteomes" id="UP000748531">
    <property type="component" value="Unassembled WGS sequence"/>
</dbReference>
<protein>
    <recommendedName>
        <fullName evidence="4">Synaptonemal complex protein 2 Spt16M-like domain-containing protein</fullName>
    </recommendedName>
</protein>
<feature type="compositionally biased region" description="Basic and acidic residues" evidence="1">
    <location>
        <begin position="392"/>
        <end position="402"/>
    </location>
</feature>
<organism evidence="2 3">
    <name type="scientific">Paragonimus heterotremus</name>
    <dbReference type="NCBI Taxonomy" id="100268"/>
    <lineage>
        <taxon>Eukaryota</taxon>
        <taxon>Metazoa</taxon>
        <taxon>Spiralia</taxon>
        <taxon>Lophotrochozoa</taxon>
        <taxon>Platyhelminthes</taxon>
        <taxon>Trematoda</taxon>
        <taxon>Digenea</taxon>
        <taxon>Plagiorchiida</taxon>
        <taxon>Troglotremata</taxon>
        <taxon>Troglotrematidae</taxon>
        <taxon>Paragonimus</taxon>
    </lineage>
</organism>
<proteinExistence type="predicted"/>
<dbReference type="OrthoDB" id="10256849at2759"/>
<feature type="compositionally biased region" description="Low complexity" evidence="1">
    <location>
        <begin position="745"/>
        <end position="764"/>
    </location>
</feature>
<comment type="caution">
    <text evidence="2">The sequence shown here is derived from an EMBL/GenBank/DDBJ whole genome shotgun (WGS) entry which is preliminary data.</text>
</comment>
<feature type="compositionally biased region" description="Polar residues" evidence="1">
    <location>
        <begin position="380"/>
        <end position="391"/>
    </location>
</feature>
<evidence type="ECO:0000313" key="3">
    <source>
        <dbReference type="Proteomes" id="UP000748531"/>
    </source>
</evidence>
<feature type="region of interest" description="Disordered" evidence="1">
    <location>
        <begin position="656"/>
        <end position="727"/>
    </location>
</feature>
<gene>
    <name evidence="2" type="ORF">PHET_03138</name>
</gene>
<feature type="compositionally biased region" description="Basic and acidic residues" evidence="1">
    <location>
        <begin position="661"/>
        <end position="672"/>
    </location>
</feature>
<sequence>MIPHHYQKQFAALNVVPGNDQLCGQFSQLGGATFESEIRTFLNNLNQLTRINPRVVSLPCCTIQLCDQTLDCPTYPGKTESEFWLDFNLCSERITAYCLAPYNDCTTQISGTVTQSQNNWEILTIYPEMIDVLDMDATGDRVILKFTMSEPIRDICEWAPDVSGEIILVELKVSALDSNFHSIHFTEIVSEDSPKACLIRILTQLQDLFYDSSSHNLSAPNTPRAWQLRPFCSGQQARTSVAISPITLRDPGPRENVLFSGPSRKSSDAPFGVKHLENQSAKEAIALSPFHCSYLIDETAPRLHAESVISSTNEGKIQTIEPSVDVQDIHHATEHSESKTVLFCTRFPESNGHVLAKQSNEVGDTNMKLDHSLVDTLVKSQSVSKNTSTLRTDGEGSPERQRRAATHRSPVLVLPVQQPLIKDTASTEELCQPNPLVTELTSKSEYNSPKHSPLLPVSLQVDTSVVGSAPSQPESVLPDSHLVTADVELRELSICLSRCMMTPPTVEKISASASDKRFATPIQQVANELAEARPRDTRCSRSPTLKGNLKSPVDELFNSPGQINLSELSSSSDVTPNQLSNLCRKYSANSTAVARDRLTGASTKTTRKLCDVSTSYLLDSSPINLNYQLTPEEYTIISLPKLSTEVRFPARSSAITKGTTKGRDYSRTHPLFEENPDGDPTLCLHSHSDSSDSDYQPPAKATVGLTPSTRRHSLRSAKTIKSTKPQLSQSYCMDQQLDYTSQVDTTAQQPSSQLPSSQLTSTPTQVVLPSPYAKPVSSMKKRRFFASSRSERLDREKKRFEQACRITLDELKNKKKKTVKNAPTSSVDTKMSAVSTTKIRSRKPTLSQAIDSAVASQAMPTDSDLDFVPEILDSEDTHKPRCNSHSAESSKVAVPKLETVIKDSECEEVIPASWESAVNSQCKPTEPASHFIHLEASTEPDGFPHSSSEDLEAFDDVLSAAPSLFAPTPPPSNPKSKAARKVPAKFRAEPLQLIQELSKAVNSYPSDRKEFRPEIATSLHQPCQPLISLPKNVNARNVDLDITQEDLAAEAEFDHFDFREVRLHQASFERSPSPPAPIDLCLPEEETDQLIQIVQPPLSFASLIRRLSAVKKQVAESTLAHERLGLRWSDVQKEITELKAEAQLLQRHFLASELVAQ</sequence>
<feature type="region of interest" description="Disordered" evidence="1">
    <location>
        <begin position="380"/>
        <end position="407"/>
    </location>
</feature>
<evidence type="ECO:0000256" key="1">
    <source>
        <dbReference type="SAM" id="MobiDB-lite"/>
    </source>
</evidence>
<evidence type="ECO:0000313" key="2">
    <source>
        <dbReference type="EMBL" id="KAF5403184.1"/>
    </source>
</evidence>
<keyword evidence="3" id="KW-1185">Reference proteome</keyword>
<evidence type="ECO:0008006" key="4">
    <source>
        <dbReference type="Google" id="ProtNLM"/>
    </source>
</evidence>
<reference evidence="2" key="1">
    <citation type="submission" date="2019-05" db="EMBL/GenBank/DDBJ databases">
        <title>Annotation for the trematode Paragonimus heterotremus.</title>
        <authorList>
            <person name="Choi Y.-J."/>
        </authorList>
    </citation>
    <scope>NUCLEOTIDE SEQUENCE</scope>
    <source>
        <strain evidence="2">LC</strain>
    </source>
</reference>
<feature type="region of interest" description="Disordered" evidence="1">
    <location>
        <begin position="817"/>
        <end position="840"/>
    </location>
</feature>